<dbReference type="AlphaFoldDB" id="A0A7S1JHT7"/>
<reference evidence="1" key="1">
    <citation type="submission" date="2021-01" db="EMBL/GenBank/DDBJ databases">
        <authorList>
            <person name="Corre E."/>
            <person name="Pelletier E."/>
            <person name="Niang G."/>
            <person name="Scheremetjew M."/>
            <person name="Finn R."/>
            <person name="Kale V."/>
            <person name="Holt S."/>
            <person name="Cochrane G."/>
            <person name="Meng A."/>
            <person name="Brown T."/>
            <person name="Cohen L."/>
        </authorList>
    </citation>
    <scope>NUCLEOTIDE SEQUENCE</scope>
    <source>
        <strain evidence="1">NIES-381</strain>
    </source>
</reference>
<proteinExistence type="predicted"/>
<accession>A0A7S1JHT7</accession>
<protein>
    <submittedName>
        <fullName evidence="1">Uncharacterized protein</fullName>
    </submittedName>
</protein>
<gene>
    <name evidence="1" type="ORF">EGYM00392_LOCUS55784</name>
</gene>
<evidence type="ECO:0000313" key="1">
    <source>
        <dbReference type="EMBL" id="CAD9044600.1"/>
    </source>
</evidence>
<name>A0A7S1JHT7_9EUGL</name>
<dbReference type="EMBL" id="HBGA01153579">
    <property type="protein sequence ID" value="CAD9044600.1"/>
    <property type="molecule type" value="Transcribed_RNA"/>
</dbReference>
<organism evidence="1">
    <name type="scientific">Eutreptiella gymnastica</name>
    <dbReference type="NCBI Taxonomy" id="73025"/>
    <lineage>
        <taxon>Eukaryota</taxon>
        <taxon>Discoba</taxon>
        <taxon>Euglenozoa</taxon>
        <taxon>Euglenida</taxon>
        <taxon>Spirocuta</taxon>
        <taxon>Euglenophyceae</taxon>
        <taxon>Eutreptiales</taxon>
        <taxon>Eutreptiaceae</taxon>
        <taxon>Eutreptiella</taxon>
    </lineage>
</organism>
<sequence>MPDPAYGDDYFQIGDWHDVLLLTDLPAMSNVTVRFQADSFTGKVVVSTLLPYSDQGMMNIIGIVGQEGTFYAGDSLASFDQCYRTEFNQTGGGTCQSAAEGPGIGSVQGVTCENLQAMLQSGGPCKYDSCPNSERPVVVCDSILQVAEAAGRTDVSHLEAIELACNGDLTW</sequence>